<evidence type="ECO:0000313" key="3">
    <source>
        <dbReference type="Proteomes" id="UP001497453"/>
    </source>
</evidence>
<organism evidence="2 3">
    <name type="scientific">Somion occarium</name>
    <dbReference type="NCBI Taxonomy" id="3059160"/>
    <lineage>
        <taxon>Eukaryota</taxon>
        <taxon>Fungi</taxon>
        <taxon>Dikarya</taxon>
        <taxon>Basidiomycota</taxon>
        <taxon>Agaricomycotina</taxon>
        <taxon>Agaricomycetes</taxon>
        <taxon>Polyporales</taxon>
        <taxon>Cerrenaceae</taxon>
        <taxon>Somion</taxon>
    </lineage>
</organism>
<dbReference type="Gene3D" id="1.25.40.10">
    <property type="entry name" value="Tetratricopeptide repeat domain"/>
    <property type="match status" value="1"/>
</dbReference>
<gene>
    <name evidence="2" type="ORF">GFSPODELE1_LOCUS5849</name>
</gene>
<accession>A0ABP1DHF7</accession>
<dbReference type="Pfam" id="PF12770">
    <property type="entry name" value="CHAT"/>
    <property type="match status" value="1"/>
</dbReference>
<dbReference type="Proteomes" id="UP001497453">
    <property type="component" value="Chromosome 4"/>
</dbReference>
<sequence length="934" mass="104143">MCFIDNHALVHKLFTRLFLTARQFYNATVIGSYYCLRLEFIRRKWPRIWDSTLATNMQPRKLDSCITWLQKAVAVTPEGYWFYRWRLFVLAHFLRSRSSMNQNQEELKEAIALFRTVVESLQETDRLPGPGECRYQLSKALLLYYEHWGDIESLHFGTMYARQAVDSVSEHNPSYPTFLQQLASSLKARARLTGHRYDLLDSVSLMRHAVKLAPRRADVLFTCATTLKAASMWLDDRQYIEEILDVLYKGMEIDSGRYRERFHSEWLTVLGHTYAFRGEGDDLDHAASLLTQAEAMSTQEPCVSRAWILLHRAEVEAQRGRGGLSDALDLVGDAMELLAPNHRLRIEGVADTMVNILTGPGDSKLPLWLLQRSIDILAWAAQSPSISPHARFRAAVCWARYCEEGLRTDAAEAFSIALELLPRLTSVGLDIDSRHQMLASEALGLASDAAASIMAFIPETGLEKSVEMLEVGRAVFWAQALQLRTSFDALATQEPDLADELAQVSKELEARSFRILPTNVQGRFSAETLAANAHNHHLSQRWEELLSRCRSVPGFEDFLQPKRFSDLCASANGGAVIIVNASRSYCDALIIRSSPPSVECVPLPIKYAEVAEMAEAWRSLLEHYGRSCRSTRSAQERQESQRGGRVRLPPEYKSSKDVLAALWSRIVQPILETLNPPTTEPLMRLWWCATGPFASLPLHAAGKFEGQAQECLMDVAISSYTPTLTALLTEPRSPDGELQLLAVAQEETPDMSPLPNTKQELHYIRDLATSVMTVNSLTNKAADVTSVSAGIRKCNWLHLACHGLQPGSKPLNSAFLLHDGRLTLSNIMQIPTPHAQFAFLSACETALGDADVPDEGIHLAGAMLFAGFPSVIATSWSIEDEDGPIVARDVYEHLLKGGKPDASEAALALHNAVCKLRAQGASVLRWAPFIHLGR</sequence>
<dbReference type="InterPro" id="IPR011990">
    <property type="entry name" value="TPR-like_helical_dom_sf"/>
</dbReference>
<feature type="domain" description="CHAT" evidence="1">
    <location>
        <begin position="657"/>
        <end position="933"/>
    </location>
</feature>
<protein>
    <recommendedName>
        <fullName evidence="1">CHAT domain-containing protein</fullName>
    </recommendedName>
</protein>
<reference evidence="3" key="1">
    <citation type="submission" date="2024-04" db="EMBL/GenBank/DDBJ databases">
        <authorList>
            <person name="Shaw F."/>
            <person name="Minotto A."/>
        </authorList>
    </citation>
    <scope>NUCLEOTIDE SEQUENCE [LARGE SCALE GENOMIC DNA]</scope>
</reference>
<keyword evidence="3" id="KW-1185">Reference proteome</keyword>
<dbReference type="EMBL" id="OZ037947">
    <property type="protein sequence ID" value="CAL1706379.1"/>
    <property type="molecule type" value="Genomic_DNA"/>
</dbReference>
<evidence type="ECO:0000259" key="1">
    <source>
        <dbReference type="Pfam" id="PF12770"/>
    </source>
</evidence>
<dbReference type="InterPro" id="IPR024983">
    <property type="entry name" value="CHAT_dom"/>
</dbReference>
<name>A0ABP1DHF7_9APHY</name>
<evidence type="ECO:0000313" key="2">
    <source>
        <dbReference type="EMBL" id="CAL1706379.1"/>
    </source>
</evidence>
<proteinExistence type="predicted"/>